<gene>
    <name evidence="2" type="ORF">Pcinc_034777</name>
</gene>
<evidence type="ECO:0000313" key="3">
    <source>
        <dbReference type="Proteomes" id="UP001286313"/>
    </source>
</evidence>
<accession>A0AAE1C0Y7</accession>
<dbReference type="EMBL" id="JAWQEG010005128">
    <property type="protein sequence ID" value="KAK3859069.1"/>
    <property type="molecule type" value="Genomic_DNA"/>
</dbReference>
<proteinExistence type="predicted"/>
<evidence type="ECO:0000256" key="1">
    <source>
        <dbReference type="SAM" id="MobiDB-lite"/>
    </source>
</evidence>
<feature type="compositionally biased region" description="Basic and acidic residues" evidence="1">
    <location>
        <begin position="97"/>
        <end position="110"/>
    </location>
</feature>
<evidence type="ECO:0000313" key="2">
    <source>
        <dbReference type="EMBL" id="KAK3859069.1"/>
    </source>
</evidence>
<feature type="compositionally biased region" description="Polar residues" evidence="1">
    <location>
        <begin position="65"/>
        <end position="96"/>
    </location>
</feature>
<dbReference type="AlphaFoldDB" id="A0AAE1C0Y7"/>
<comment type="caution">
    <text evidence="2">The sequence shown here is derived from an EMBL/GenBank/DDBJ whole genome shotgun (WGS) entry which is preliminary data.</text>
</comment>
<keyword evidence="3" id="KW-1185">Reference proteome</keyword>
<organism evidence="2 3">
    <name type="scientific">Petrolisthes cinctipes</name>
    <name type="common">Flat porcelain crab</name>
    <dbReference type="NCBI Taxonomy" id="88211"/>
    <lineage>
        <taxon>Eukaryota</taxon>
        <taxon>Metazoa</taxon>
        <taxon>Ecdysozoa</taxon>
        <taxon>Arthropoda</taxon>
        <taxon>Crustacea</taxon>
        <taxon>Multicrustacea</taxon>
        <taxon>Malacostraca</taxon>
        <taxon>Eumalacostraca</taxon>
        <taxon>Eucarida</taxon>
        <taxon>Decapoda</taxon>
        <taxon>Pleocyemata</taxon>
        <taxon>Anomura</taxon>
        <taxon>Galatheoidea</taxon>
        <taxon>Porcellanidae</taxon>
        <taxon>Petrolisthes</taxon>
    </lineage>
</organism>
<feature type="compositionally biased region" description="Basic and acidic residues" evidence="1">
    <location>
        <begin position="1"/>
        <end position="60"/>
    </location>
</feature>
<sequence>MGEEERRKEGEEGKRDDGRGGEKEGGRERKEGRRERRREGRRENRDRKEGRSEISQRLFERPLIVTQNTQSARTATKLPTKQQNNQTTLSSVSNEGRNQRRGREDKFGAR</sequence>
<feature type="region of interest" description="Disordered" evidence="1">
    <location>
        <begin position="1"/>
        <end position="110"/>
    </location>
</feature>
<reference evidence="2" key="1">
    <citation type="submission" date="2023-10" db="EMBL/GenBank/DDBJ databases">
        <title>Genome assemblies of two species of porcelain crab, Petrolisthes cinctipes and Petrolisthes manimaculis (Anomura: Porcellanidae).</title>
        <authorList>
            <person name="Angst P."/>
        </authorList>
    </citation>
    <scope>NUCLEOTIDE SEQUENCE</scope>
    <source>
        <strain evidence="2">PB745_01</strain>
        <tissue evidence="2">Gill</tissue>
    </source>
</reference>
<dbReference type="Proteomes" id="UP001286313">
    <property type="component" value="Unassembled WGS sequence"/>
</dbReference>
<protein>
    <submittedName>
        <fullName evidence="2">Uncharacterized protein</fullName>
    </submittedName>
</protein>
<name>A0AAE1C0Y7_PETCI</name>